<reference evidence="7" key="1">
    <citation type="journal article" date="2020" name="Stud. Mycol.">
        <title>101 Dothideomycetes genomes: a test case for predicting lifestyles and emergence of pathogens.</title>
        <authorList>
            <person name="Haridas S."/>
            <person name="Albert R."/>
            <person name="Binder M."/>
            <person name="Bloem J."/>
            <person name="Labutti K."/>
            <person name="Salamov A."/>
            <person name="Andreopoulos B."/>
            <person name="Baker S."/>
            <person name="Barry K."/>
            <person name="Bills G."/>
            <person name="Bluhm B."/>
            <person name="Cannon C."/>
            <person name="Castanera R."/>
            <person name="Culley D."/>
            <person name="Daum C."/>
            <person name="Ezra D."/>
            <person name="Gonzalez J."/>
            <person name="Henrissat B."/>
            <person name="Kuo A."/>
            <person name="Liang C."/>
            <person name="Lipzen A."/>
            <person name="Lutzoni F."/>
            <person name="Magnuson J."/>
            <person name="Mondo S."/>
            <person name="Nolan M."/>
            <person name="Ohm R."/>
            <person name="Pangilinan J."/>
            <person name="Park H.-J."/>
            <person name="Ramirez L."/>
            <person name="Alfaro M."/>
            <person name="Sun H."/>
            <person name="Tritt A."/>
            <person name="Yoshinaga Y."/>
            <person name="Zwiers L.-H."/>
            <person name="Turgeon B."/>
            <person name="Goodwin S."/>
            <person name="Spatafora J."/>
            <person name="Crous P."/>
            <person name="Grigoriev I."/>
        </authorList>
    </citation>
    <scope>NUCLEOTIDE SEQUENCE</scope>
    <source>
        <strain evidence="7">CBS 113818</strain>
    </source>
</reference>
<organism evidence="7 8">
    <name type="scientific">Ophiobolus disseminans</name>
    <dbReference type="NCBI Taxonomy" id="1469910"/>
    <lineage>
        <taxon>Eukaryota</taxon>
        <taxon>Fungi</taxon>
        <taxon>Dikarya</taxon>
        <taxon>Ascomycota</taxon>
        <taxon>Pezizomycotina</taxon>
        <taxon>Dothideomycetes</taxon>
        <taxon>Pleosporomycetidae</taxon>
        <taxon>Pleosporales</taxon>
        <taxon>Pleosporineae</taxon>
        <taxon>Phaeosphaeriaceae</taxon>
        <taxon>Ophiobolus</taxon>
    </lineage>
</organism>
<dbReference type="GO" id="GO:0016020">
    <property type="term" value="C:membrane"/>
    <property type="evidence" value="ECO:0007669"/>
    <property type="project" value="UniProtKB-SubCell"/>
</dbReference>
<gene>
    <name evidence="7" type="ORF">CC86DRAFT_409486</name>
</gene>
<evidence type="ECO:0000256" key="1">
    <source>
        <dbReference type="ARBA" id="ARBA00004167"/>
    </source>
</evidence>
<dbReference type="Gene3D" id="1.20.5.510">
    <property type="entry name" value="Single helix bin"/>
    <property type="match status" value="1"/>
</dbReference>
<evidence type="ECO:0000313" key="7">
    <source>
        <dbReference type="EMBL" id="KAF2823582.1"/>
    </source>
</evidence>
<evidence type="ECO:0000256" key="4">
    <source>
        <dbReference type="ARBA" id="ARBA00023136"/>
    </source>
</evidence>
<dbReference type="EMBL" id="MU006232">
    <property type="protein sequence ID" value="KAF2823582.1"/>
    <property type="molecule type" value="Genomic_DNA"/>
</dbReference>
<evidence type="ECO:0000313" key="8">
    <source>
        <dbReference type="Proteomes" id="UP000799424"/>
    </source>
</evidence>
<name>A0A6A6ZR88_9PLEO</name>
<keyword evidence="8" id="KW-1185">Reference proteome</keyword>
<protein>
    <submittedName>
        <fullName evidence="7">Uncharacterized protein</fullName>
    </submittedName>
</protein>
<dbReference type="GO" id="GO:0071944">
    <property type="term" value="C:cell periphery"/>
    <property type="evidence" value="ECO:0007669"/>
    <property type="project" value="UniProtKB-ARBA"/>
</dbReference>
<evidence type="ECO:0000256" key="3">
    <source>
        <dbReference type="ARBA" id="ARBA00022989"/>
    </source>
</evidence>
<dbReference type="InterPro" id="IPR051694">
    <property type="entry name" value="Immunoregulatory_rcpt-like"/>
</dbReference>
<feature type="region of interest" description="Disordered" evidence="5">
    <location>
        <begin position="160"/>
        <end position="310"/>
    </location>
</feature>
<dbReference type="AlphaFoldDB" id="A0A6A6ZR88"/>
<sequence>MATEFGFMCPAGGQWYACGATGQSKFVGCCTADPCSTGCAQGNIKPGGFNATMHGKFPDASCGTASNFFSCGFSGTFWGCCKSDACKSTPGATCKEGDLVPAFMERPEQLNAYAPSSVPKSDSKSSNGAVIGGAVGGGVVAAIIIGVLIFFFLRRRRQNQQQTGPESGANAMTPMMKGTEDRHSAQYGQSPPPTYTSPNPNYYQSMSPEKGHPYQTPYQEYRSDAAGPQELPAELSSPAQHRYSELPAESSSSGAQRFSELPAGTDRMAAELESPQVSPRPLQSEFGSDLAKRVNQEPGTTSEERPKEKK</sequence>
<dbReference type="PANTHER" id="PTHR15549">
    <property type="entry name" value="PAIRED IMMUNOGLOBULIN-LIKE TYPE 2 RECEPTOR"/>
    <property type="match status" value="1"/>
</dbReference>
<accession>A0A6A6ZR88</accession>
<evidence type="ECO:0000256" key="5">
    <source>
        <dbReference type="SAM" id="MobiDB-lite"/>
    </source>
</evidence>
<keyword evidence="4 6" id="KW-0472">Membrane</keyword>
<evidence type="ECO:0000256" key="6">
    <source>
        <dbReference type="SAM" id="Phobius"/>
    </source>
</evidence>
<dbReference type="Proteomes" id="UP000799424">
    <property type="component" value="Unassembled WGS sequence"/>
</dbReference>
<proteinExistence type="predicted"/>
<evidence type="ECO:0000256" key="2">
    <source>
        <dbReference type="ARBA" id="ARBA00022692"/>
    </source>
</evidence>
<feature type="transmembrane region" description="Helical" evidence="6">
    <location>
        <begin position="129"/>
        <end position="153"/>
    </location>
</feature>
<keyword evidence="2 6" id="KW-0812">Transmembrane</keyword>
<comment type="subcellular location">
    <subcellularLocation>
        <location evidence="1">Membrane</location>
        <topology evidence="1">Single-pass membrane protein</topology>
    </subcellularLocation>
</comment>
<keyword evidence="3 6" id="KW-1133">Transmembrane helix</keyword>
<dbReference type="OrthoDB" id="3692311at2759"/>